<sequence length="119" mass="13844">MPPTLHKYLIHGHQIIKAVTLPIGQLSEEAQEARNKDFKRLREHNSRKNNRQNTMEDIFHNFLVSSDPLISSKRKIDHPKKLKIPPEAREMLKSPRVNQFDSDDDNEVNDSDQGDFDSD</sequence>
<feature type="compositionally biased region" description="Basic residues" evidence="1">
    <location>
        <begin position="74"/>
        <end position="83"/>
    </location>
</feature>
<organism evidence="2">
    <name type="scientific">Cacopsylla melanoneura</name>
    <dbReference type="NCBI Taxonomy" id="428564"/>
    <lineage>
        <taxon>Eukaryota</taxon>
        <taxon>Metazoa</taxon>
        <taxon>Ecdysozoa</taxon>
        <taxon>Arthropoda</taxon>
        <taxon>Hexapoda</taxon>
        <taxon>Insecta</taxon>
        <taxon>Pterygota</taxon>
        <taxon>Neoptera</taxon>
        <taxon>Paraneoptera</taxon>
        <taxon>Hemiptera</taxon>
        <taxon>Sternorrhyncha</taxon>
        <taxon>Psylloidea</taxon>
        <taxon>Psyllidae</taxon>
        <taxon>Psyllinae</taxon>
        <taxon>Cacopsylla</taxon>
    </lineage>
</organism>
<name>A0A8D8ZE87_9HEMI</name>
<protein>
    <submittedName>
        <fullName evidence="2">Uncharacterized protein</fullName>
    </submittedName>
</protein>
<feature type="compositionally biased region" description="Basic and acidic residues" evidence="1">
    <location>
        <begin position="84"/>
        <end position="93"/>
    </location>
</feature>
<evidence type="ECO:0000313" key="2">
    <source>
        <dbReference type="EMBL" id="CAG6744487.1"/>
    </source>
</evidence>
<evidence type="ECO:0000256" key="1">
    <source>
        <dbReference type="SAM" id="MobiDB-lite"/>
    </source>
</evidence>
<dbReference type="EMBL" id="HBUF01468133">
    <property type="protein sequence ID" value="CAG6744487.1"/>
    <property type="molecule type" value="Transcribed_RNA"/>
</dbReference>
<proteinExistence type="predicted"/>
<feature type="compositionally biased region" description="Acidic residues" evidence="1">
    <location>
        <begin position="101"/>
        <end position="119"/>
    </location>
</feature>
<dbReference type="AlphaFoldDB" id="A0A8D8ZE87"/>
<feature type="region of interest" description="Disordered" evidence="1">
    <location>
        <begin position="74"/>
        <end position="119"/>
    </location>
</feature>
<reference evidence="2" key="1">
    <citation type="submission" date="2021-05" db="EMBL/GenBank/DDBJ databases">
        <authorList>
            <person name="Alioto T."/>
            <person name="Alioto T."/>
            <person name="Gomez Garrido J."/>
        </authorList>
    </citation>
    <scope>NUCLEOTIDE SEQUENCE</scope>
</reference>
<accession>A0A8D8ZE87</accession>